<reference evidence="1 2" key="1">
    <citation type="submission" date="2020-08" db="EMBL/GenBank/DDBJ databases">
        <title>A Genomic Blueprint of the Chicken Gut Microbiome.</title>
        <authorList>
            <person name="Gilroy R."/>
            <person name="Ravi A."/>
            <person name="Getino M."/>
            <person name="Pursley I."/>
            <person name="Horton D.L."/>
            <person name="Alikhan N.-F."/>
            <person name="Baker D."/>
            <person name="Gharbi K."/>
            <person name="Hall N."/>
            <person name="Watson M."/>
            <person name="Adriaenssens E.M."/>
            <person name="Foster-Nyarko E."/>
            <person name="Jarju S."/>
            <person name="Secka A."/>
            <person name="Antonio M."/>
            <person name="Oren A."/>
            <person name="Chaudhuri R."/>
            <person name="La Ragione R.M."/>
            <person name="Hildebrand F."/>
            <person name="Pallen M.J."/>
        </authorList>
    </citation>
    <scope>NUCLEOTIDE SEQUENCE [LARGE SCALE GENOMIC DNA]</scope>
    <source>
        <strain evidence="1 2">Sa2CUA2</strain>
    </source>
</reference>
<evidence type="ECO:0000313" key="1">
    <source>
        <dbReference type="EMBL" id="MBD7977581.1"/>
    </source>
</evidence>
<dbReference type="EMBL" id="JACSQG010000004">
    <property type="protein sequence ID" value="MBD7977581.1"/>
    <property type="molecule type" value="Genomic_DNA"/>
</dbReference>
<dbReference type="InterPro" id="IPR014543">
    <property type="entry name" value="UCP028291"/>
</dbReference>
<dbReference type="Gene3D" id="3.30.310.50">
    <property type="entry name" value="Alpha-D-phosphohexomutase, C-terminal domain"/>
    <property type="match status" value="1"/>
</dbReference>
<dbReference type="RefSeq" id="WP_251836355.1">
    <property type="nucleotide sequence ID" value="NZ_JACSQG010000004.1"/>
</dbReference>
<sequence>MLVSTAQIVTDNPQRLIRRLCKHWSHKFPVSFDEQQGEIELSLGHCLLKAQEGGLQVRLQAAEDEQILRLQTVVGDHLQRMAAVPLPEFTWNRQAS</sequence>
<name>A0ABR8TP88_9PSED</name>
<dbReference type="PIRSF" id="PIRSF028291">
    <property type="entry name" value="UCP028291"/>
    <property type="match status" value="1"/>
</dbReference>
<gene>
    <name evidence="1" type="ORF">H9642_10310</name>
</gene>
<evidence type="ECO:0000313" key="2">
    <source>
        <dbReference type="Proteomes" id="UP000611945"/>
    </source>
</evidence>
<proteinExistence type="predicted"/>
<keyword evidence="2" id="KW-1185">Reference proteome</keyword>
<organism evidence="1 2">
    <name type="scientific">Serpens gallinarum</name>
    <dbReference type="NCBI Taxonomy" id="2763075"/>
    <lineage>
        <taxon>Bacteria</taxon>
        <taxon>Pseudomonadati</taxon>
        <taxon>Pseudomonadota</taxon>
        <taxon>Gammaproteobacteria</taxon>
        <taxon>Pseudomonadales</taxon>
        <taxon>Pseudomonadaceae</taxon>
        <taxon>Pseudomonas</taxon>
    </lineage>
</organism>
<accession>A0ABR8TP88</accession>
<protein>
    <submittedName>
        <fullName evidence="1">DUF2218 domain-containing protein</fullName>
    </submittedName>
</protein>
<dbReference type="Pfam" id="PF09981">
    <property type="entry name" value="DUF2218"/>
    <property type="match status" value="1"/>
</dbReference>
<comment type="caution">
    <text evidence="1">The sequence shown here is derived from an EMBL/GenBank/DDBJ whole genome shotgun (WGS) entry which is preliminary data.</text>
</comment>
<dbReference type="Proteomes" id="UP000611945">
    <property type="component" value="Unassembled WGS sequence"/>
</dbReference>